<feature type="transmembrane region" description="Helical" evidence="12">
    <location>
        <begin position="1844"/>
        <end position="1864"/>
    </location>
</feature>
<evidence type="ECO:0000313" key="14">
    <source>
        <dbReference type="Ensembl" id="ENSCCRP00015106441.1"/>
    </source>
</evidence>
<dbReference type="InterPro" id="IPR056264">
    <property type="entry name" value="R2_ABCA1-4-like"/>
</dbReference>
<dbReference type="InterPro" id="IPR003439">
    <property type="entry name" value="ABC_transporter-like_ATP-bd"/>
</dbReference>
<feature type="transmembrane region" description="Helical" evidence="12">
    <location>
        <begin position="2443"/>
        <end position="2464"/>
    </location>
</feature>
<feature type="transmembrane region" description="Helical" evidence="12">
    <location>
        <begin position="1949"/>
        <end position="1970"/>
    </location>
</feature>
<feature type="transmembrane region" description="Helical" evidence="12">
    <location>
        <begin position="20"/>
        <end position="42"/>
    </location>
</feature>
<evidence type="ECO:0000256" key="10">
    <source>
        <dbReference type="ARBA" id="ARBA00023136"/>
    </source>
</evidence>
<evidence type="ECO:0000256" key="7">
    <source>
        <dbReference type="ARBA" id="ARBA00022967"/>
    </source>
</evidence>
<keyword evidence="5" id="KW-0547">Nucleotide-binding</keyword>
<dbReference type="Gene3D" id="3.40.50.300">
    <property type="entry name" value="P-loop containing nucleotide triphosphate hydrolases"/>
    <property type="match status" value="2"/>
</dbReference>
<dbReference type="SUPFAM" id="SSF52540">
    <property type="entry name" value="P-loop containing nucleoside triphosphate hydrolases"/>
    <property type="match status" value="2"/>
</dbReference>
<keyword evidence="3 12" id="KW-0812">Transmembrane</keyword>
<feature type="transmembrane region" description="Helical" evidence="12">
    <location>
        <begin position="2844"/>
        <end position="2864"/>
    </location>
</feature>
<keyword evidence="4" id="KW-0677">Repeat</keyword>
<dbReference type="SMART" id="SM00382">
    <property type="entry name" value="AAA"/>
    <property type="match status" value="2"/>
</dbReference>
<feature type="domain" description="ABC transporter" evidence="13">
    <location>
        <begin position="2047"/>
        <end position="2278"/>
    </location>
</feature>
<dbReference type="Ensembl" id="ENSCCRT00015109833.1">
    <property type="protein sequence ID" value="ENSCCRP00015106441.1"/>
    <property type="gene ID" value="ENSCCRG00015042380.1"/>
</dbReference>
<dbReference type="InterPro" id="IPR003593">
    <property type="entry name" value="AAA+_ATPase"/>
</dbReference>
<keyword evidence="10 12" id="KW-0472">Membrane</keyword>
<dbReference type="CDD" id="cd03263">
    <property type="entry name" value="ABC_subfamily_A"/>
    <property type="match status" value="2"/>
</dbReference>
<dbReference type="PROSITE" id="PS00211">
    <property type="entry name" value="ABC_TRANSPORTER_1"/>
    <property type="match status" value="1"/>
</dbReference>
<evidence type="ECO:0000256" key="5">
    <source>
        <dbReference type="ARBA" id="ARBA00022741"/>
    </source>
</evidence>
<accession>A0A8C2GNI0</accession>
<evidence type="ECO:0000256" key="3">
    <source>
        <dbReference type="ARBA" id="ARBA00022692"/>
    </source>
</evidence>
<evidence type="ECO:0000256" key="2">
    <source>
        <dbReference type="ARBA" id="ARBA00022448"/>
    </source>
</evidence>
<keyword evidence="11" id="KW-0968">Cytoplasmic vesicle</keyword>
<evidence type="ECO:0000256" key="6">
    <source>
        <dbReference type="ARBA" id="ARBA00022840"/>
    </source>
</evidence>
<proteinExistence type="predicted"/>
<dbReference type="Pfam" id="PF12698">
    <property type="entry name" value="ABC2_membrane_3"/>
    <property type="match status" value="2"/>
</dbReference>
<dbReference type="GO" id="GO:0030659">
    <property type="term" value="C:cytoplasmic vesicle membrane"/>
    <property type="evidence" value="ECO:0007669"/>
    <property type="project" value="UniProtKB-SubCell"/>
</dbReference>
<dbReference type="GO" id="GO:0005524">
    <property type="term" value="F:ATP binding"/>
    <property type="evidence" value="ECO:0007669"/>
    <property type="project" value="UniProtKB-KW"/>
</dbReference>
<keyword evidence="2" id="KW-0813">Transport</keyword>
<evidence type="ECO:0000256" key="1">
    <source>
        <dbReference type="ARBA" id="ARBA00004439"/>
    </source>
</evidence>
<feature type="transmembrane region" description="Helical" evidence="12">
    <location>
        <begin position="1876"/>
        <end position="1895"/>
    </location>
</feature>
<evidence type="ECO:0000256" key="12">
    <source>
        <dbReference type="SAM" id="Phobius"/>
    </source>
</evidence>
<evidence type="ECO:0000256" key="9">
    <source>
        <dbReference type="ARBA" id="ARBA00023055"/>
    </source>
</evidence>
<dbReference type="PANTHER" id="PTHR19229">
    <property type="entry name" value="ATP-BINDING CASSETTE TRANSPORTER SUBFAMILY A ABCA"/>
    <property type="match status" value="1"/>
</dbReference>
<sequence>MASFLQQLRLLLWKNGLGVIRQPTWSVALLVWPLVIFIILAITRLQFPPKLRDTCYVAPRNLPSAGFFPFLQTLMCSTDTTCTSKSYLTEGQSKSYWNTARRHRRDDAQYVHFHQSFNTKPLNVKELIMYSSFQNIPNVTSTMESVWDSVSVLKKSLCSFSMTAINTSASTQDLFTQGLINFCSSNDTVLEASLLTVNQELTEMLLNNPTEVLGSIGGTVVVLDMLQQETSVWDFLLGLPDLFLKPTDEEILNAGTHALIRDLEICSALGQDCVADVQNVFDNLGAILAFGNNMTIPITPLQGNMTLPVVLDVLALLLPWNMSRPAEASMEIFRKIQYLLEQAHASSVFNISQVLQASNLTISELEQVNSVIHSNWSASILKTLKMGIQIPQCMNTQTTQSPQKPPANGQVECVLQLIQTASGILGVIPVAENAQMTLNNWLNIISVEYQKLNNMSISGSDPLALTEEVLITTLSAIRQNLQGLDMENITDIKNELNILEDLIKKVFREQYPYHTINSTLMVQGQYAQKVYGEITLWYLNKLGNATSGSMFAEILHQLKRMTEMQVALNNAEADMVTLAMNQIQNLTHVRFPLEGEDLVQVANTIMTMLQGELALIKGTLEIQQAFYDSLGAPMNTSIPAEIEAQIMTYLNLAREWITNPQLMTIFQWEISSVDLAAAGVNLDQLLQAMAPLLSPEDKAFLAVAEQVSQRLTYALQVSSTDGGLQSENFTEAIISTVRVVLESISNETGALPQDVVNNIFGAFNGSLQLILSPNMSYAQAISLTQETIQMVEGKMLAALFSTFKGTPMWDSLPSVVSTVQQVIVNSAHNLQAQTGEKSKALLLNTAAKEMQIRAFMFQTVYQIFTPFLFCNFFVNILSELICLSFISLSSVQMALDQIKTEAPWMTPYIEAIGKTIEVIQQNGNLLQNSTVSPQIIMEALEITLTGMNFTKETINYILNGDIFMNPNGSTVDSLIKEVIQQIIGMGLLDDWPALYGVMQQVLYLEDTSGTLWKTVDFFNWLYTTQDTGLNFVLEILRKLYDIVRDALNKMPLPCLSKTFIDLSGNVLSMLKQIKLTSDLFDPVEQYLSPLKMQIAQGENLQGLVSQTRNARSIASEVQREPVDDFLDLLDIDYQTLHEVLSIPPTSTEILETIHVFFANPDLGVILKGYLSEMTGNTKQEETIDTALNVLSYLTLPSNGQQFLEMFMDIGSDGLPEDLPYSSHIKSIIRSLANESQVAYSMYKYFVCALENMASVQLITQVLPLGPRVLCDTVVPAVQAVYVLTTNLVNQSTNIYDLIFQTFIGDPNTYNTEVDCLAWLANLHKCSDPSSLQLDPAGQEIFSTFCERSHEWYSITVLFLRHVDMKLVLSKEIQDLVAIMLEMIKFLTDIMHKLVPALNKLQEYLTNIGELNLVANQEFHSLVRGKRSTMSSRATFSTIARALCKNGILTLFAIAKVPIVTETDPSVQTDHKREELIKKFKIPPDASPFCMNLYLDMVNTTGGAVAWAFLKPMLLGQVLYSPDTPVTREIMIKSNTTLHQFGDLKLFASEWIESSSYVMQSANILTKTLPILQNSLRNPFVQNFIQTQTGIDVAQMSTTLNQFSNMTVLLEKNKFIMEQITTLSMLMMNLSSCVNFDRYRAFNSTDELDEQAERLAQNRELYASIIFKLPEETSSSLPLNIDYTIRMNIENVMRTDRARNPFWVKDAFMSSTKTQRYNRGFVYLQESIDRAIIEMQTGKAIDGPAVQMQAFPYPCYYKDEYLNSIAFAFPMALMISWVLFVAHFVKKLVHERELRLHEYMKMMGVNPISHFFAWLIESAVFLLATIIILTIILKAGGILPRSDGFVLFLYLCDYGFSVLAISFLVSSFFDKTNIAGLSGSLIYVICFFPFIVLIHLEDNLSFSVKSALSLFSPTCFCYASQYISRYEKQEEGIQWSNMYISPLAGDTSSFGWLCWLLLIDSVVYFIIGIYIRMVFPGKYGIAVPWYFPVTRSFWTDVFSCCNRTPKKIGRGLLFSNMMHEQKNTDKSKGKSSLAGNGEEDFSGLPVGVSLYGLTKTYGNRHAVDNLNLSFYEGHVTSLLGHNGAGKTTTMSLLTGLFSPTSGTIEVYGMDMQTSIDDVRKEMGVCMQYDVLFDHLTTKEHLLLYAQIKAPHWTKQEVNEQVRRILMETDMHAHRHKRVGTLSGGMKRKLSISIAFIGGSRLVVLDEPTTGVDPCSRRSIWDIVLKHKQEHTIILSTHHLDEAEVLSDRIAFLERGGLKCCGSPFYLKDKLAKGYNLTLTKKVQTPDSNEKFNIEELRTFIQSYLPDARQKEGEVGDLVYALPPYTPQNAAVYHSLLTGLDQNLDKLQLGCYGISDTTLEEVFLQLTRDDLEPKESETWSVSESVMENDMFASRDSIPDDFNNTYLGEKASLTGTSAVRGFTLTAQRVMAMLLKRVHHSRRDWKGLFSQVLLPVLFVIAAMGLGSIKSDLQHFPEIVLSPALYHVDEQYSFFSNQNPTTNSLVDSMMSYPGIDHFFPILYHGFCSEYHSLFSPFQSCPASDHEPPHKRNPSSQIVYNLTGINTEDYLLATANDFIRIRYGGWDFGKPLPIDLKMDMLDVPANRTLSKVWYNPEGHHTMPAYLNSLNNFILRSNLPLEKRQQYAISISSHPYPGQVQDEDVMVGGLVSILVALCVLTGYSIMTASFVIYEVQEHHTGSKRLQQISGISEPFYWIINFFYDMALYLVPVVLSVAMIAAFQLSAFTDRQNLGAVTLLLVLFGFSTFPYYPVSDRIQRFYFMLKLHSYTSSEYKSILNVYHTMSNIFLVFPQFSFGNGLMELARVDMQVQILSAFGVDAYKNPFSMDVLGWMYISMFLQGFICFTLRLLLNKTLLRKVSPNEDEDVVAERLRVDRGDANADILQVNHLTKVYQNLSKRVQAVKRLSVGIPAGECFGLLGVNGAGKTTTFKMLTGDISPTDGSAKIRDIDGRLVDIIDCRREGINIGYCPQVDALDDLLTGEEHLYFYARIRGISKREIDRVVNYLLKKLELNYHRHNTSESYSCGTRRKLSTALALIGNPQILLLDEPSSGMDPRSKRHLWKIISEQVMGKCAVVLTSHSMEECEALCTRLAIMVKGQFRCLGSLQHIKNRFGKGFTVKMYLAGASCDVDMISNFMQQNFPSTYLKDHHSNMVEYHVPVAPGGVGSIFGLLESNKAVLQIKHFSVSQTTLDEVFINFAMGKTDTDEQEVTEGMDIDSLDSYNALD</sequence>
<organism evidence="14 15">
    <name type="scientific">Cyprinus carpio</name>
    <name type="common">Common carp</name>
    <dbReference type="NCBI Taxonomy" id="7962"/>
    <lineage>
        <taxon>Eukaryota</taxon>
        <taxon>Metazoa</taxon>
        <taxon>Chordata</taxon>
        <taxon>Craniata</taxon>
        <taxon>Vertebrata</taxon>
        <taxon>Euteleostomi</taxon>
        <taxon>Actinopterygii</taxon>
        <taxon>Neopterygii</taxon>
        <taxon>Teleostei</taxon>
        <taxon>Ostariophysi</taxon>
        <taxon>Cypriniformes</taxon>
        <taxon>Cyprinidae</taxon>
        <taxon>Cyprininae</taxon>
        <taxon>Cyprinus</taxon>
    </lineage>
</organism>
<dbReference type="GO" id="GO:0034191">
    <property type="term" value="F:apolipoprotein A-I receptor binding"/>
    <property type="evidence" value="ECO:0007669"/>
    <property type="project" value="TreeGrafter"/>
</dbReference>
<dbReference type="FunFam" id="3.40.50.300:FF:000298">
    <property type="entry name" value="ATP-binding cassette sub-family A member 12"/>
    <property type="match status" value="1"/>
</dbReference>
<evidence type="ECO:0000256" key="11">
    <source>
        <dbReference type="ARBA" id="ARBA00023329"/>
    </source>
</evidence>
<feature type="transmembrane region" description="Helical" evidence="12">
    <location>
        <begin position="1810"/>
        <end position="1832"/>
    </location>
</feature>
<reference evidence="14" key="1">
    <citation type="submission" date="2025-08" db="UniProtKB">
        <authorList>
            <consortium name="Ensembl"/>
        </authorList>
    </citation>
    <scope>IDENTIFICATION</scope>
</reference>
<evidence type="ECO:0000256" key="8">
    <source>
        <dbReference type="ARBA" id="ARBA00022989"/>
    </source>
</evidence>
<dbReference type="GO" id="GO:0032376">
    <property type="term" value="P:positive regulation of cholesterol transport"/>
    <property type="evidence" value="ECO:0007669"/>
    <property type="project" value="UniProtKB-ARBA"/>
</dbReference>
<dbReference type="InterPro" id="IPR026082">
    <property type="entry name" value="ABCA"/>
</dbReference>
<dbReference type="PROSITE" id="PS50893">
    <property type="entry name" value="ABC_TRANSPORTER_2"/>
    <property type="match status" value="2"/>
</dbReference>
<dbReference type="GO" id="GO:0140359">
    <property type="term" value="F:ABC-type transporter activity"/>
    <property type="evidence" value="ECO:0007669"/>
    <property type="project" value="InterPro"/>
</dbReference>
<dbReference type="Proteomes" id="UP000694700">
    <property type="component" value="Unplaced"/>
</dbReference>
<name>A0A8C2GNI0_CYPCA</name>
<dbReference type="FunFam" id="3.40.50.300:FF:000689">
    <property type="entry name" value="ATP binding cassette subfamily A member 12"/>
    <property type="match status" value="1"/>
</dbReference>
<feature type="transmembrane region" description="Helical" evidence="12">
    <location>
        <begin position="1760"/>
        <end position="1784"/>
    </location>
</feature>
<dbReference type="GO" id="GO:0016887">
    <property type="term" value="F:ATP hydrolysis activity"/>
    <property type="evidence" value="ECO:0007669"/>
    <property type="project" value="InterPro"/>
</dbReference>
<keyword evidence="8 12" id="KW-1133">Transmembrane helix</keyword>
<evidence type="ECO:0000313" key="15">
    <source>
        <dbReference type="Proteomes" id="UP000694700"/>
    </source>
</evidence>
<dbReference type="Pfam" id="PF00005">
    <property type="entry name" value="ABC_tran"/>
    <property type="match status" value="2"/>
</dbReference>
<dbReference type="InterPro" id="IPR017871">
    <property type="entry name" value="ABC_transporter-like_CS"/>
</dbReference>
<feature type="transmembrane region" description="Helical" evidence="12">
    <location>
        <begin position="2746"/>
        <end position="2766"/>
    </location>
</feature>
<keyword evidence="6" id="KW-0067">ATP-binding</keyword>
<evidence type="ECO:0000259" key="13">
    <source>
        <dbReference type="PROSITE" id="PS50893"/>
    </source>
</evidence>
<feature type="transmembrane region" description="Helical" evidence="12">
    <location>
        <begin position="2707"/>
        <end position="2734"/>
    </location>
</feature>
<feature type="domain" description="ABC transporter" evidence="13">
    <location>
        <begin position="2897"/>
        <end position="3135"/>
    </location>
</feature>
<keyword evidence="9" id="KW-0445">Lipid transport</keyword>
<dbReference type="Pfam" id="PF23321">
    <property type="entry name" value="R1_ABCA1"/>
    <property type="match status" value="1"/>
</dbReference>
<evidence type="ECO:0000256" key="4">
    <source>
        <dbReference type="ARBA" id="ARBA00022737"/>
    </source>
</evidence>
<dbReference type="InterPro" id="IPR013525">
    <property type="entry name" value="ABC2_TM"/>
</dbReference>
<protein>
    <submittedName>
        <fullName evidence="14">ATP-binding cassette, sub-family A (ABC1), member 12</fullName>
    </submittedName>
</protein>
<dbReference type="InterPro" id="IPR027417">
    <property type="entry name" value="P-loop_NTPase"/>
</dbReference>
<dbReference type="GO" id="GO:0005319">
    <property type="term" value="F:lipid transporter activity"/>
    <property type="evidence" value="ECO:0007669"/>
    <property type="project" value="TreeGrafter"/>
</dbReference>
<keyword evidence="7" id="KW-1278">Translocase</keyword>
<feature type="transmembrane region" description="Helical" evidence="12">
    <location>
        <begin position="2658"/>
        <end position="2686"/>
    </location>
</feature>
<dbReference type="PANTHER" id="PTHR19229:SF29">
    <property type="entry name" value="GLUCOSYLCERAMIDE TRANSPORTER ABCA12"/>
    <property type="match status" value="1"/>
</dbReference>
<comment type="subcellular location">
    <subcellularLocation>
        <location evidence="1">Cytoplasmic vesicle membrane</location>
        <topology evidence="1">Multi-pass membrane protein</topology>
    </subcellularLocation>
</comment>